<evidence type="ECO:0000313" key="2">
    <source>
        <dbReference type="Proteomes" id="UP000225766"/>
    </source>
</evidence>
<proteinExistence type="predicted"/>
<sequence>MAVSTYQLFQHLNITGEQEELALRYLQTRDEEVLKHIEQTTIRENKRSDFSWQFMNDFRKTYKQDSGFFRLFYHLLEDQLLNVLLVRFSYMSFPDIKVYFEKSGLSFDRLVVCACKYLTNLSRSVNEADVFLRQLIKENPKYIEEQLQVITGQQKLLLLLVMLDADYERFLPYRSLLEDELQEQAEYILRLSGAEEKIEAAKRYVRGESVSKVLAGGSLPDFTWQQIFRIYPHSDVARRYMELLMKCSTKNFMNYAISHVSHTLEQSGNYKKTKGFYAQLYETTRDLCEQFGISEERFFAYRLAQHQLGIVDFDRVYEYQLLFRMVEEQPEFVKRTLQYVSKSHYLFVSMLLAEKGYELHRNRVREEFLTVVLQTKSSDVRGTYRDYLLGNVSFEDMKQLFESSKYRNNYWRMPVLEIALLWDIEEAAKREAALTLQLGRNYSYHYSLYELLQRYAAMENSPEQVLEDLLSYGLSMEKLVSYSIEQAFGHSEKRDKATEALVRSFVKERTYVTENFAEYSADERIFILDELTKDNAVQTRDLLIQSLGDSSKKVRIAAVELLTKDTEAAEDVAKELNHRKKVVRENVMQTLLYYKSEKYTKLVQEALQEKKNASLMEKFAPLLSDGDLEGASGNIEALCARILTLQKRNALVQWLEFEPQIRLRDSETIADAMIPLAYFQQYISDSVIEKKEVAEAISATLNEQDLKENIQAIYQLWVSQGAESKKRGILSLYGMYSDDEMAMQLKKQIDEWALGMRGAIAAAAVQALALSPSHIGLMSIHAMSFKYKHKQVRNAAKEALNLAAKTRGITEEELEDQLVPHLGFNKRGEKTIDYGSRTFTAYLTPNLKIELKTEEGKRLKSLPKPNAKDDAEKAERAKAELSSIKKQLRGMITMQTQRLETALSLNRYWSQNTWQSLFVENPIMQQFAISLIWGEYKEGKLLAMFRYMEDGTFNTIEEEEHELTPDTVIGLIHPLELSEEERELWKEQLDDYEVTQPFPQIDREVFQVEENEEVTVERFAGIEMNGRSLFGKMTKHGWSRGSVQDAGVYYTFYKEDTRAGLGAELAFEGAPVGYEGEEDVCVFEIQFYKAGTVSRGSYDYDEINHEKRVLPKQVSERFFSEILYDIKRATESNLGRDENWRSKR</sequence>
<dbReference type="InterPro" id="IPR025406">
    <property type="entry name" value="DUF4132"/>
</dbReference>
<dbReference type="SUPFAM" id="SSF48371">
    <property type="entry name" value="ARM repeat"/>
    <property type="match status" value="1"/>
</dbReference>
<dbReference type="OrthoDB" id="9803887at2"/>
<gene>
    <name evidence="1" type="ORF">COD19_01990</name>
</gene>
<dbReference type="Proteomes" id="UP000225766">
    <property type="component" value="Unassembled WGS sequence"/>
</dbReference>
<accession>A0A2A8J5A7</accession>
<evidence type="ECO:0000313" key="1">
    <source>
        <dbReference type="EMBL" id="PGU07322.1"/>
    </source>
</evidence>
<protein>
    <submittedName>
        <fullName evidence="1">DUF4132 domain-containing protein</fullName>
    </submittedName>
</protein>
<dbReference type="AlphaFoldDB" id="A0A2A8J5A7"/>
<dbReference type="InterPro" id="IPR011989">
    <property type="entry name" value="ARM-like"/>
</dbReference>
<dbReference type="RefSeq" id="WP_088229616.1">
    <property type="nucleotide sequence ID" value="NZ_JARXKI010000010.1"/>
</dbReference>
<name>A0A2A8J5A7_BACCE</name>
<dbReference type="Pfam" id="PF13569">
    <property type="entry name" value="DUF4132"/>
    <property type="match status" value="1"/>
</dbReference>
<organism evidence="1 2">
    <name type="scientific">Bacillus cereus</name>
    <dbReference type="NCBI Taxonomy" id="1396"/>
    <lineage>
        <taxon>Bacteria</taxon>
        <taxon>Bacillati</taxon>
        <taxon>Bacillota</taxon>
        <taxon>Bacilli</taxon>
        <taxon>Bacillales</taxon>
        <taxon>Bacillaceae</taxon>
        <taxon>Bacillus</taxon>
        <taxon>Bacillus cereus group</taxon>
    </lineage>
</organism>
<reference evidence="1 2" key="1">
    <citation type="submission" date="2017-09" db="EMBL/GenBank/DDBJ databases">
        <title>Large-scale bioinformatics analysis of Bacillus genomes uncovers conserved roles of natural products in bacterial physiology.</title>
        <authorList>
            <consortium name="Agbiome Team Llc"/>
            <person name="Bleich R.M."/>
            <person name="Grubbs K.J."/>
            <person name="Santa Maria K.C."/>
            <person name="Allen S.E."/>
            <person name="Farag S."/>
            <person name="Shank E.A."/>
            <person name="Bowers A."/>
        </authorList>
    </citation>
    <scope>NUCLEOTIDE SEQUENCE [LARGE SCALE GENOMIC DNA]</scope>
    <source>
        <strain evidence="1 2">AFS040105</strain>
    </source>
</reference>
<dbReference type="Gene3D" id="1.25.10.10">
    <property type="entry name" value="Leucine-rich Repeat Variant"/>
    <property type="match status" value="1"/>
</dbReference>
<comment type="caution">
    <text evidence="1">The sequence shown here is derived from an EMBL/GenBank/DDBJ whole genome shotgun (WGS) entry which is preliminary data.</text>
</comment>
<dbReference type="EMBL" id="NUMG01000002">
    <property type="protein sequence ID" value="PGU07322.1"/>
    <property type="molecule type" value="Genomic_DNA"/>
</dbReference>
<dbReference type="InterPro" id="IPR016024">
    <property type="entry name" value="ARM-type_fold"/>
</dbReference>